<comment type="caution">
    <text evidence="1">The sequence shown here is derived from an EMBL/GenBank/DDBJ whole genome shotgun (WGS) entry which is preliminary data.</text>
</comment>
<reference evidence="1" key="1">
    <citation type="submission" date="2023-02" db="EMBL/GenBank/DDBJ databases">
        <title>Genome of toxic invasive species Heracleum sosnowskyi carries increased number of genes despite the absence of recent whole-genome duplications.</title>
        <authorList>
            <person name="Schelkunov M."/>
            <person name="Shtratnikova V."/>
            <person name="Makarenko M."/>
            <person name="Klepikova A."/>
            <person name="Omelchenko D."/>
            <person name="Novikova G."/>
            <person name="Obukhova E."/>
            <person name="Bogdanov V."/>
            <person name="Penin A."/>
            <person name="Logacheva M."/>
        </authorList>
    </citation>
    <scope>NUCLEOTIDE SEQUENCE</scope>
    <source>
        <strain evidence="1">Hsosn_3</strain>
        <tissue evidence="1">Leaf</tissue>
    </source>
</reference>
<sequence length="121" mass="13653">MYCACIYNVETSKNRDIVQVLKTDGEVPSAEGFESVEESGMVEKEESGGVTRIKVVITKKQLQDLLSKQVLAADILSVLRSETYDGDDDDDDDDFSTRIWKPKLESIPEEHETSSIFQLIY</sequence>
<accession>A0AAD8IVV9</accession>
<organism evidence="1 2">
    <name type="scientific">Heracleum sosnowskyi</name>
    <dbReference type="NCBI Taxonomy" id="360622"/>
    <lineage>
        <taxon>Eukaryota</taxon>
        <taxon>Viridiplantae</taxon>
        <taxon>Streptophyta</taxon>
        <taxon>Embryophyta</taxon>
        <taxon>Tracheophyta</taxon>
        <taxon>Spermatophyta</taxon>
        <taxon>Magnoliopsida</taxon>
        <taxon>eudicotyledons</taxon>
        <taxon>Gunneridae</taxon>
        <taxon>Pentapetalae</taxon>
        <taxon>asterids</taxon>
        <taxon>campanulids</taxon>
        <taxon>Apiales</taxon>
        <taxon>Apiaceae</taxon>
        <taxon>Apioideae</taxon>
        <taxon>apioid superclade</taxon>
        <taxon>Tordylieae</taxon>
        <taxon>Tordyliinae</taxon>
        <taxon>Heracleum</taxon>
    </lineage>
</organism>
<keyword evidence="2" id="KW-1185">Reference proteome</keyword>
<dbReference type="AlphaFoldDB" id="A0AAD8IVV9"/>
<evidence type="ECO:0000313" key="2">
    <source>
        <dbReference type="Proteomes" id="UP001237642"/>
    </source>
</evidence>
<dbReference type="Proteomes" id="UP001237642">
    <property type="component" value="Unassembled WGS sequence"/>
</dbReference>
<proteinExistence type="predicted"/>
<dbReference type="EMBL" id="JAUIZM010000003">
    <property type="protein sequence ID" value="KAK1392159.1"/>
    <property type="molecule type" value="Genomic_DNA"/>
</dbReference>
<reference evidence="1" key="2">
    <citation type="submission" date="2023-05" db="EMBL/GenBank/DDBJ databases">
        <authorList>
            <person name="Schelkunov M.I."/>
        </authorList>
    </citation>
    <scope>NUCLEOTIDE SEQUENCE</scope>
    <source>
        <strain evidence="1">Hsosn_3</strain>
        <tissue evidence="1">Leaf</tissue>
    </source>
</reference>
<name>A0AAD8IVV9_9APIA</name>
<gene>
    <name evidence="1" type="ORF">POM88_011215</name>
</gene>
<evidence type="ECO:0000313" key="1">
    <source>
        <dbReference type="EMBL" id="KAK1392159.1"/>
    </source>
</evidence>
<protein>
    <submittedName>
        <fullName evidence="1">Uncharacterized protein</fullName>
    </submittedName>
</protein>